<feature type="domain" description="Ig-like" evidence="2">
    <location>
        <begin position="28"/>
        <end position="103"/>
    </location>
</feature>
<dbReference type="GO" id="GO:0045121">
    <property type="term" value="C:membrane raft"/>
    <property type="evidence" value="ECO:0007669"/>
    <property type="project" value="TreeGrafter"/>
</dbReference>
<dbReference type="Proteomes" id="UP000694891">
    <property type="component" value="Unplaced"/>
</dbReference>
<dbReference type="AlphaFoldDB" id="A0A9Y4NRN3"/>
<dbReference type="GeneID" id="103374038"/>
<proteinExistence type="predicted"/>
<keyword evidence="1" id="KW-0472">Membrane</keyword>
<protein>
    <submittedName>
        <fullName evidence="4">Uncharacterized protein LOC103374038</fullName>
    </submittedName>
</protein>
<dbReference type="RefSeq" id="XP_008302278.1">
    <property type="nucleotide sequence ID" value="XM_008304056.1"/>
</dbReference>
<evidence type="ECO:0000256" key="1">
    <source>
        <dbReference type="SAM" id="Phobius"/>
    </source>
</evidence>
<dbReference type="PANTHER" id="PTHR11422:SF5">
    <property type="entry name" value="DIVERSE IMMUNOGLOBULIN DOMAIN-CONTAINING PROTEIN 1.1 ISOFORM X1-RELATED"/>
    <property type="match status" value="1"/>
</dbReference>
<dbReference type="Gene3D" id="2.60.40.10">
    <property type="entry name" value="Immunoglobulins"/>
    <property type="match status" value="1"/>
</dbReference>
<keyword evidence="3" id="KW-1185">Reference proteome</keyword>
<dbReference type="GO" id="GO:0035723">
    <property type="term" value="P:interleukin-15-mediated signaling pathway"/>
    <property type="evidence" value="ECO:0007669"/>
    <property type="project" value="TreeGrafter"/>
</dbReference>
<dbReference type="GO" id="GO:0070374">
    <property type="term" value="P:positive regulation of ERK1 and ERK2 cascade"/>
    <property type="evidence" value="ECO:0007669"/>
    <property type="project" value="TreeGrafter"/>
</dbReference>
<dbReference type="InterPro" id="IPR007110">
    <property type="entry name" value="Ig-like_dom"/>
</dbReference>
<dbReference type="GO" id="GO:0042110">
    <property type="term" value="P:T cell activation"/>
    <property type="evidence" value="ECO:0007669"/>
    <property type="project" value="TreeGrafter"/>
</dbReference>
<evidence type="ECO:0000313" key="3">
    <source>
        <dbReference type="Proteomes" id="UP000694891"/>
    </source>
</evidence>
<dbReference type="InterPro" id="IPR036179">
    <property type="entry name" value="Ig-like_dom_sf"/>
</dbReference>
<dbReference type="InterPro" id="IPR013106">
    <property type="entry name" value="Ig_V-set"/>
</dbReference>
<dbReference type="GO" id="GO:0042289">
    <property type="term" value="F:MHC class II protein binding"/>
    <property type="evidence" value="ECO:0007669"/>
    <property type="project" value="TreeGrafter"/>
</dbReference>
<evidence type="ECO:0000259" key="2">
    <source>
        <dbReference type="PROSITE" id="PS50835"/>
    </source>
</evidence>
<dbReference type="PROSITE" id="PS50835">
    <property type="entry name" value="IG_LIKE"/>
    <property type="match status" value="2"/>
</dbReference>
<dbReference type="SUPFAM" id="SSF48726">
    <property type="entry name" value="Immunoglobulin"/>
    <property type="match status" value="2"/>
</dbReference>
<dbReference type="Pfam" id="PF07686">
    <property type="entry name" value="V-set"/>
    <property type="match status" value="1"/>
</dbReference>
<gene>
    <name evidence="4" type="primary">LOC103374038</name>
</gene>
<evidence type="ECO:0000313" key="4">
    <source>
        <dbReference type="RefSeq" id="XP_008302278.1"/>
    </source>
</evidence>
<keyword evidence="1" id="KW-0812">Transmembrane</keyword>
<name>A0A9Y4NRN3_9TELE</name>
<keyword evidence="1" id="KW-1133">Transmembrane helix</keyword>
<reference evidence="4" key="1">
    <citation type="submission" date="2025-08" db="UniProtKB">
        <authorList>
            <consortium name="RefSeq"/>
        </authorList>
    </citation>
    <scope>IDENTIFICATION</scope>
</reference>
<dbReference type="PANTHER" id="PTHR11422">
    <property type="entry name" value="T-CELL SURFACE GLYCOPROTEIN CD4"/>
    <property type="match status" value="1"/>
</dbReference>
<dbReference type="InterPro" id="IPR013783">
    <property type="entry name" value="Ig-like_fold"/>
</dbReference>
<accession>A0A9Y4NRN3</accession>
<dbReference type="GO" id="GO:1990782">
    <property type="term" value="F:protein tyrosine kinase binding"/>
    <property type="evidence" value="ECO:0007669"/>
    <property type="project" value="TreeGrafter"/>
</dbReference>
<organism evidence="3 4">
    <name type="scientific">Stegastes partitus</name>
    <name type="common">bicolor damselfish</name>
    <dbReference type="NCBI Taxonomy" id="144197"/>
    <lineage>
        <taxon>Eukaryota</taxon>
        <taxon>Metazoa</taxon>
        <taxon>Chordata</taxon>
        <taxon>Craniata</taxon>
        <taxon>Vertebrata</taxon>
        <taxon>Euteleostomi</taxon>
        <taxon>Actinopterygii</taxon>
        <taxon>Neopterygii</taxon>
        <taxon>Teleostei</taxon>
        <taxon>Neoteleostei</taxon>
        <taxon>Acanthomorphata</taxon>
        <taxon>Ovalentaria</taxon>
        <taxon>Pomacentridae</taxon>
        <taxon>Stegastes</taxon>
    </lineage>
</organism>
<dbReference type="GO" id="GO:0009897">
    <property type="term" value="C:external side of plasma membrane"/>
    <property type="evidence" value="ECO:0007669"/>
    <property type="project" value="TreeGrafter"/>
</dbReference>
<feature type="transmembrane region" description="Helical" evidence="1">
    <location>
        <begin position="222"/>
        <end position="246"/>
    </location>
</feature>
<sequence>MGLSLIGERFLFFAAGISQHQHLYHSLGNDVILPCDNVTSSETRCFLFNWLYNPSLGSVTTFKVNKGKVYQNPPGGSRLSLSNNCSLIISTITAEDVGRYTCRRDQAPDTIVHLNILTISPSPADTDPETDNEVTLTCSLWRYDTKRPCPQNSILWVDEEGTVLTGEGDGYKFNGQTDCVSHLTVKRQSNHNRRYTCQFIGANSVKIDAHYSPVYTDPPTSYVSYIMLSLRVTTLVLMIGITVAVITNRGNSHHNRTS</sequence>
<feature type="domain" description="Ig-like" evidence="2">
    <location>
        <begin position="108"/>
        <end position="208"/>
    </location>
</feature>